<organism evidence="6 7">
    <name type="scientific">Naematelia encephala</name>
    <dbReference type="NCBI Taxonomy" id="71784"/>
    <lineage>
        <taxon>Eukaryota</taxon>
        <taxon>Fungi</taxon>
        <taxon>Dikarya</taxon>
        <taxon>Basidiomycota</taxon>
        <taxon>Agaricomycotina</taxon>
        <taxon>Tremellomycetes</taxon>
        <taxon>Tremellales</taxon>
        <taxon>Naemateliaceae</taxon>
        <taxon>Naematelia</taxon>
    </lineage>
</organism>
<evidence type="ECO:0000313" key="6">
    <source>
        <dbReference type="EMBL" id="ORY28149.1"/>
    </source>
</evidence>
<dbReference type="InterPro" id="IPR036864">
    <property type="entry name" value="Zn2-C6_fun-type_DNA-bd_sf"/>
</dbReference>
<evidence type="ECO:0000256" key="4">
    <source>
        <dbReference type="SAM" id="SignalP"/>
    </source>
</evidence>
<evidence type="ECO:0000256" key="1">
    <source>
        <dbReference type="ARBA" id="ARBA00004123"/>
    </source>
</evidence>
<dbReference type="PANTHER" id="PTHR37534:SF20">
    <property type="entry name" value="PRO1A C6 ZINK-FINGER PROTEIN"/>
    <property type="match status" value="1"/>
</dbReference>
<dbReference type="Pfam" id="PF11951">
    <property type="entry name" value="Fungal_trans_2"/>
    <property type="match status" value="1"/>
</dbReference>
<keyword evidence="2" id="KW-0539">Nucleus</keyword>
<dbReference type="OrthoDB" id="5419315at2759"/>
<dbReference type="InterPro" id="IPR001138">
    <property type="entry name" value="Zn2Cys6_DnaBD"/>
</dbReference>
<dbReference type="GO" id="GO:0005634">
    <property type="term" value="C:nucleus"/>
    <property type="evidence" value="ECO:0007669"/>
    <property type="project" value="UniProtKB-SubCell"/>
</dbReference>
<dbReference type="PANTHER" id="PTHR37534">
    <property type="entry name" value="TRANSCRIPTIONAL ACTIVATOR PROTEIN UGA3"/>
    <property type="match status" value="1"/>
</dbReference>
<accession>A0A1Y2AZZ0</accession>
<evidence type="ECO:0000313" key="7">
    <source>
        <dbReference type="Proteomes" id="UP000193986"/>
    </source>
</evidence>
<dbReference type="EMBL" id="MCFC01000033">
    <property type="protein sequence ID" value="ORY28149.1"/>
    <property type="molecule type" value="Genomic_DNA"/>
</dbReference>
<comment type="subcellular location">
    <subcellularLocation>
        <location evidence="1">Nucleus</location>
    </subcellularLocation>
</comment>
<feature type="chain" id="PRO_5012575996" evidence="4">
    <location>
        <begin position="29"/>
        <end position="569"/>
    </location>
</feature>
<comment type="caution">
    <text evidence="6">The sequence shown here is derived from an EMBL/GenBank/DDBJ whole genome shotgun (WGS) entry which is preliminary data.</text>
</comment>
<feature type="region of interest" description="Disordered" evidence="3">
    <location>
        <begin position="95"/>
        <end position="122"/>
    </location>
</feature>
<dbReference type="PROSITE" id="PS00463">
    <property type="entry name" value="ZN2_CY6_FUNGAL_1"/>
    <property type="match status" value="1"/>
</dbReference>
<name>A0A1Y2AZZ0_9TREE</name>
<evidence type="ECO:0000259" key="5">
    <source>
        <dbReference type="PROSITE" id="PS50048"/>
    </source>
</evidence>
<evidence type="ECO:0000256" key="2">
    <source>
        <dbReference type="ARBA" id="ARBA00023242"/>
    </source>
</evidence>
<dbReference type="GO" id="GO:0000981">
    <property type="term" value="F:DNA-binding transcription factor activity, RNA polymerase II-specific"/>
    <property type="evidence" value="ECO:0007669"/>
    <property type="project" value="InterPro"/>
</dbReference>
<dbReference type="Proteomes" id="UP000193986">
    <property type="component" value="Unassembled WGS sequence"/>
</dbReference>
<dbReference type="CDD" id="cd00067">
    <property type="entry name" value="GAL4"/>
    <property type="match status" value="1"/>
</dbReference>
<gene>
    <name evidence="6" type="ORF">BCR39DRAFT_535729</name>
</gene>
<dbReference type="Gene3D" id="4.10.240.10">
    <property type="entry name" value="Zn(2)-C6 fungal-type DNA-binding domain"/>
    <property type="match status" value="1"/>
</dbReference>
<evidence type="ECO:0000256" key="3">
    <source>
        <dbReference type="SAM" id="MobiDB-lite"/>
    </source>
</evidence>
<keyword evidence="7" id="KW-1185">Reference proteome</keyword>
<dbReference type="SUPFAM" id="SSF57701">
    <property type="entry name" value="Zn2/Cys6 DNA-binding domain"/>
    <property type="match status" value="1"/>
</dbReference>
<dbReference type="InterPro" id="IPR021858">
    <property type="entry name" value="Fun_TF"/>
</dbReference>
<feature type="signal peptide" evidence="4">
    <location>
        <begin position="1"/>
        <end position="28"/>
    </location>
</feature>
<proteinExistence type="predicted"/>
<keyword evidence="4" id="KW-0732">Signal</keyword>
<dbReference type="PROSITE" id="PS50048">
    <property type="entry name" value="ZN2_CY6_FUNGAL_2"/>
    <property type="match status" value="1"/>
</dbReference>
<protein>
    <submittedName>
        <fullName evidence="6">Fungal-specific transcription factor domain-domain-containing protein</fullName>
    </submittedName>
</protein>
<dbReference type="InParanoid" id="A0A1Y2AZZ0"/>
<dbReference type="Pfam" id="PF00172">
    <property type="entry name" value="Zn_clus"/>
    <property type="match status" value="1"/>
</dbReference>
<dbReference type="AlphaFoldDB" id="A0A1Y2AZZ0"/>
<dbReference type="STRING" id="71784.A0A1Y2AZZ0"/>
<reference evidence="6 7" key="1">
    <citation type="submission" date="2016-07" db="EMBL/GenBank/DDBJ databases">
        <title>Pervasive Adenine N6-methylation of Active Genes in Fungi.</title>
        <authorList>
            <consortium name="DOE Joint Genome Institute"/>
            <person name="Mondo S.J."/>
            <person name="Dannebaum R.O."/>
            <person name="Kuo R.C."/>
            <person name="Labutti K."/>
            <person name="Haridas S."/>
            <person name="Kuo A."/>
            <person name="Salamov A."/>
            <person name="Ahrendt S.R."/>
            <person name="Lipzen A."/>
            <person name="Sullivan W."/>
            <person name="Andreopoulos W.B."/>
            <person name="Clum A."/>
            <person name="Lindquist E."/>
            <person name="Daum C."/>
            <person name="Ramamoorthy G.K."/>
            <person name="Gryganskyi A."/>
            <person name="Culley D."/>
            <person name="Magnuson J.K."/>
            <person name="James T.Y."/>
            <person name="O'Malley M.A."/>
            <person name="Stajich J.E."/>
            <person name="Spatafora J.W."/>
            <person name="Visel A."/>
            <person name="Grigoriev I.V."/>
        </authorList>
    </citation>
    <scope>NUCLEOTIDE SEQUENCE [LARGE SCALE GENOMIC DNA]</scope>
    <source>
        <strain evidence="6 7">68-887.2</strain>
    </source>
</reference>
<sequence length="569" mass="64026">MTSHSLCFRTILLYLSQFLQVLFEMTRASESGSELPTAGPSKATRTKNGCLICRSRRIKCDLDKPECKRCITYGAECVYPEKKTFDPTAITEALQRRHASQNPPTTTSPPQASEYGNTPIPAHARASKMNDIELLLAFCQKTRLGTFWSNPVEPPDFLRVMFPEDQDLRCFHHCLTYTLSIVVVDEERNPWIEHIAPLFLFPTGTAPLSSTALKLAMLGMGATHLSYLQERGGTDKKIEQPRALSLRYRSDALKLLRQAKSIPSELADDAFLGACSIVLQTDILAASRNWREALRLGVLSISHRGGIEAILFGDTKALFPLPVRLCLVEFFVLLTLFAALSTGETCLAASSSMSWWPRLDVLIPGAGFRWTFIESFCGIDRTLLRLSMDLTDLIANTLDLRKCIDPSATAYADKLSPLDQRTDTLSNALHSWKVEHSVGFRDQRIEKGSQAFWHAGYILLLRDLRGRPRDDPEVQQGAAEILALCYDVGDKIEYMNWPLVIASSVLTNPEQRDTVRGILKAFAYQCCYEIEVAQMLVEEMWKRIDESLDDEACCWREIFVEMGYPVLFA</sequence>
<dbReference type="GO" id="GO:0008270">
    <property type="term" value="F:zinc ion binding"/>
    <property type="evidence" value="ECO:0007669"/>
    <property type="project" value="InterPro"/>
</dbReference>
<dbReference type="SMART" id="SM00066">
    <property type="entry name" value="GAL4"/>
    <property type="match status" value="1"/>
</dbReference>
<feature type="domain" description="Zn(2)-C6 fungal-type" evidence="5">
    <location>
        <begin position="49"/>
        <end position="79"/>
    </location>
</feature>